<proteinExistence type="predicted"/>
<organism evidence="2">
    <name type="scientific">marine metagenome</name>
    <dbReference type="NCBI Taxonomy" id="408172"/>
    <lineage>
        <taxon>unclassified sequences</taxon>
        <taxon>metagenomes</taxon>
        <taxon>ecological metagenomes</taxon>
    </lineage>
</organism>
<accession>A0A381V7S0</accession>
<feature type="region of interest" description="Disordered" evidence="1">
    <location>
        <begin position="19"/>
        <end position="55"/>
    </location>
</feature>
<feature type="non-terminal residue" evidence="2">
    <location>
        <position position="1"/>
    </location>
</feature>
<evidence type="ECO:0000256" key="1">
    <source>
        <dbReference type="SAM" id="MobiDB-lite"/>
    </source>
</evidence>
<dbReference type="AlphaFoldDB" id="A0A381V7S0"/>
<evidence type="ECO:0000313" key="2">
    <source>
        <dbReference type="EMBL" id="SVA36425.1"/>
    </source>
</evidence>
<reference evidence="2" key="1">
    <citation type="submission" date="2018-05" db="EMBL/GenBank/DDBJ databases">
        <authorList>
            <person name="Lanie J.A."/>
            <person name="Ng W.-L."/>
            <person name="Kazmierczak K.M."/>
            <person name="Andrzejewski T.M."/>
            <person name="Davidsen T.M."/>
            <person name="Wayne K.J."/>
            <person name="Tettelin H."/>
            <person name="Glass J.I."/>
            <person name="Rusch D."/>
            <person name="Podicherti R."/>
            <person name="Tsui H.-C.T."/>
            <person name="Winkler M.E."/>
        </authorList>
    </citation>
    <scope>NUCLEOTIDE SEQUENCE</scope>
</reference>
<protein>
    <submittedName>
        <fullName evidence="2">Uncharacterized protein</fullName>
    </submittedName>
</protein>
<sequence>VLHRLPVLAIQRGATPPQALCLSIGGTKHKNTGDSDQDDYMPSPPLRSRKRNHFP</sequence>
<gene>
    <name evidence="2" type="ORF">METZ01_LOCUS89279</name>
</gene>
<dbReference type="EMBL" id="UINC01008082">
    <property type="protein sequence ID" value="SVA36425.1"/>
    <property type="molecule type" value="Genomic_DNA"/>
</dbReference>
<name>A0A381V7S0_9ZZZZ</name>